<evidence type="ECO:0000259" key="2">
    <source>
        <dbReference type="Pfam" id="PF02272"/>
    </source>
</evidence>
<dbReference type="Gene3D" id="3.10.310.30">
    <property type="match status" value="1"/>
</dbReference>
<protein>
    <submittedName>
        <fullName evidence="3">Bifunctional oligoribonuclease/PAP phosphatase NrnA</fullName>
    </submittedName>
</protein>
<comment type="caution">
    <text evidence="3">The sequence shown here is derived from an EMBL/GenBank/DDBJ whole genome shotgun (WGS) entry which is preliminary data.</text>
</comment>
<dbReference type="SUPFAM" id="SSF64182">
    <property type="entry name" value="DHH phosphoesterases"/>
    <property type="match status" value="1"/>
</dbReference>
<dbReference type="Gene3D" id="3.90.1640.10">
    <property type="entry name" value="inorganic pyrophosphatase (n-terminal core)"/>
    <property type="match status" value="1"/>
</dbReference>
<dbReference type="InterPro" id="IPR038763">
    <property type="entry name" value="DHH_sf"/>
</dbReference>
<sequence length="320" mass="35491">MTVQAQIIEKIKAYDTIIIHRHQRPDPDAFGSQMGLAEILRTSFPHKKIYIVGKNVPGLAWIASMEEIPDDVYQNALVIVTDTANAPRIDDRRFDLGKELIKIDHHPNDEPYGDLQWVIAGASSTSSLIYKLVELSNGLLKLNANAARVLYAGIVGDTGRFLYSVDSETMRVVSELFKYDFDVIAVNQAMDSISEAAAKLSGYVLENVNILDSGVAYMILTNEIVTSFDLGDAGTAFVIPLPGRINTVKTWVIFEEQDDHSYRVRLRSKQIIINGLARNHGGGGHPLASGARARDKDEVNDIIDELDRLVRKSTYGYGKE</sequence>
<dbReference type="Proteomes" id="UP001057481">
    <property type="component" value="Unassembled WGS sequence"/>
</dbReference>
<organism evidence="3 4">
    <name type="scientific">Periweissella beninensis</name>
    <dbReference type="NCBI Taxonomy" id="504936"/>
    <lineage>
        <taxon>Bacteria</taxon>
        <taxon>Bacillati</taxon>
        <taxon>Bacillota</taxon>
        <taxon>Bacilli</taxon>
        <taxon>Lactobacillales</taxon>
        <taxon>Lactobacillaceae</taxon>
        <taxon>Periweissella</taxon>
    </lineage>
</organism>
<keyword evidence="4" id="KW-1185">Reference proteome</keyword>
<name>A0ABT0VIB9_9LACO</name>
<feature type="domain" description="DDH" evidence="1">
    <location>
        <begin position="17"/>
        <end position="154"/>
    </location>
</feature>
<gene>
    <name evidence="3" type="ORF">KAK10_05700</name>
</gene>
<reference evidence="3" key="1">
    <citation type="submission" date="2021-04" db="EMBL/GenBank/DDBJ databases">
        <title>Taxonomic assessment of Weissella genus.</title>
        <authorList>
            <person name="Fanelli F."/>
            <person name="Chieffi D."/>
            <person name="Dell'Aquila A."/>
            <person name="Gyu-Sung C."/>
            <person name="Franz C.M.A.P."/>
            <person name="Fusco V."/>
        </authorList>
    </citation>
    <scope>NUCLEOTIDE SEQUENCE</scope>
    <source>
        <strain evidence="3">LMG 25373</strain>
    </source>
</reference>
<feature type="domain" description="DHHA1" evidence="2">
    <location>
        <begin position="245"/>
        <end position="311"/>
    </location>
</feature>
<dbReference type="InterPro" id="IPR051319">
    <property type="entry name" value="Oligoribo/pAp-PDE_c-di-AMP_PDE"/>
</dbReference>
<evidence type="ECO:0000259" key="1">
    <source>
        <dbReference type="Pfam" id="PF01368"/>
    </source>
</evidence>
<dbReference type="PANTHER" id="PTHR47618">
    <property type="entry name" value="BIFUNCTIONAL OLIGORIBONUCLEASE AND PAP PHOSPHATASE NRNA"/>
    <property type="match status" value="1"/>
</dbReference>
<accession>A0ABT0VIB9</accession>
<dbReference type="EMBL" id="JAGMVS010000063">
    <property type="protein sequence ID" value="MCM2437401.1"/>
    <property type="molecule type" value="Genomic_DNA"/>
</dbReference>
<evidence type="ECO:0000313" key="3">
    <source>
        <dbReference type="EMBL" id="MCM2437401.1"/>
    </source>
</evidence>
<proteinExistence type="predicted"/>
<dbReference type="Pfam" id="PF01368">
    <property type="entry name" value="DHH"/>
    <property type="match status" value="1"/>
</dbReference>
<evidence type="ECO:0000313" key="4">
    <source>
        <dbReference type="Proteomes" id="UP001057481"/>
    </source>
</evidence>
<dbReference type="RefSeq" id="WP_205143460.1">
    <property type="nucleotide sequence ID" value="NZ_JAFBDN010000006.1"/>
</dbReference>
<dbReference type="PANTHER" id="PTHR47618:SF1">
    <property type="entry name" value="BIFUNCTIONAL OLIGORIBONUCLEASE AND PAP PHOSPHATASE NRNA"/>
    <property type="match status" value="1"/>
</dbReference>
<dbReference type="InterPro" id="IPR003156">
    <property type="entry name" value="DHHA1_dom"/>
</dbReference>
<dbReference type="InterPro" id="IPR001667">
    <property type="entry name" value="DDH_dom"/>
</dbReference>
<dbReference type="Pfam" id="PF02272">
    <property type="entry name" value="DHHA1"/>
    <property type="match status" value="1"/>
</dbReference>